<evidence type="ECO:0000256" key="1">
    <source>
        <dbReference type="SAM" id="Phobius"/>
    </source>
</evidence>
<gene>
    <name evidence="2" type="ORF">LYNGBM3L_73480</name>
</gene>
<dbReference type="EMBL" id="GL890974">
    <property type="protein sequence ID" value="EGJ28457.1"/>
    <property type="molecule type" value="Genomic_DNA"/>
</dbReference>
<name>F4Y3W1_9CYAN</name>
<dbReference type="Proteomes" id="UP000003959">
    <property type="component" value="Unassembled WGS sequence"/>
</dbReference>
<sequence>MTSVITLHWQQLVRFSVVLNPILLELIVAITHDPILDMIISQPDLIRT</sequence>
<evidence type="ECO:0000313" key="3">
    <source>
        <dbReference type="Proteomes" id="UP000003959"/>
    </source>
</evidence>
<reference evidence="3" key="1">
    <citation type="journal article" date="2011" name="Proc. Natl. Acad. Sci. U.S.A.">
        <title>Genomic insights into the physiology and ecology of the marine filamentous cyanobacterium Lyngbya majuscula.</title>
        <authorList>
            <person name="Jones A.C."/>
            <person name="Monroe E.A."/>
            <person name="Podell S."/>
            <person name="Hess W.R."/>
            <person name="Klages S."/>
            <person name="Esquenazi E."/>
            <person name="Niessen S."/>
            <person name="Hoover H."/>
            <person name="Rothmann M."/>
            <person name="Lasken R.S."/>
            <person name="Yates J.R.III."/>
            <person name="Reinhardt R."/>
            <person name="Kube M."/>
            <person name="Burkart M.D."/>
            <person name="Allen E.E."/>
            <person name="Dorrestein P.C."/>
            <person name="Gerwick W.H."/>
            <person name="Gerwick L."/>
        </authorList>
    </citation>
    <scope>NUCLEOTIDE SEQUENCE [LARGE SCALE GENOMIC DNA]</scope>
    <source>
        <strain evidence="3">3L</strain>
    </source>
</reference>
<organism evidence="2 3">
    <name type="scientific">Moorena producens 3L</name>
    <dbReference type="NCBI Taxonomy" id="489825"/>
    <lineage>
        <taxon>Bacteria</taxon>
        <taxon>Bacillati</taxon>
        <taxon>Cyanobacteriota</taxon>
        <taxon>Cyanophyceae</taxon>
        <taxon>Coleofasciculales</taxon>
        <taxon>Coleofasciculaceae</taxon>
        <taxon>Moorena</taxon>
    </lineage>
</organism>
<evidence type="ECO:0000313" key="2">
    <source>
        <dbReference type="EMBL" id="EGJ28457.1"/>
    </source>
</evidence>
<keyword evidence="1" id="KW-0812">Transmembrane</keyword>
<protein>
    <submittedName>
        <fullName evidence="2">Uncharacterized protein</fullName>
    </submittedName>
</protein>
<keyword evidence="1" id="KW-1133">Transmembrane helix</keyword>
<accession>F4Y3W1</accession>
<keyword evidence="1" id="KW-0472">Membrane</keyword>
<proteinExistence type="predicted"/>
<feature type="transmembrane region" description="Helical" evidence="1">
    <location>
        <begin position="12"/>
        <end position="31"/>
    </location>
</feature>
<dbReference type="RefSeq" id="WP_008191642.1">
    <property type="nucleotide sequence ID" value="NZ_GL890974.1"/>
</dbReference>
<keyword evidence="3" id="KW-1185">Reference proteome</keyword>
<dbReference type="HOGENOM" id="CLU_3154969_0_0_3"/>
<dbReference type="AlphaFoldDB" id="F4Y3W1"/>